<keyword evidence="5 14" id="KW-0820">tRNA-binding</keyword>
<dbReference type="Pfam" id="PF01588">
    <property type="entry name" value="tRNA_bind"/>
    <property type="match status" value="1"/>
</dbReference>
<evidence type="ECO:0000256" key="9">
    <source>
        <dbReference type="ARBA" id="ARBA00022884"/>
    </source>
</evidence>
<dbReference type="InterPro" id="IPR050489">
    <property type="entry name" value="Tyr-tRNA_synthase"/>
</dbReference>
<feature type="compositionally biased region" description="Basic and acidic residues" evidence="16">
    <location>
        <begin position="1036"/>
        <end position="1046"/>
    </location>
</feature>
<dbReference type="NCBIfam" id="TIGR00234">
    <property type="entry name" value="tyrS"/>
    <property type="match status" value="1"/>
</dbReference>
<keyword evidence="8 15" id="KW-0067">ATP-binding</keyword>
<keyword evidence="6 15" id="KW-0436">Ligase</keyword>
<keyword evidence="12" id="KW-0539">Nucleus</keyword>
<accession>A0A430Q5A7</accession>
<evidence type="ECO:0000256" key="11">
    <source>
        <dbReference type="ARBA" id="ARBA00023146"/>
    </source>
</evidence>
<dbReference type="Gene3D" id="2.40.50.140">
    <property type="entry name" value="Nucleic acid-binding proteins"/>
    <property type="match status" value="1"/>
</dbReference>
<evidence type="ECO:0000313" key="18">
    <source>
        <dbReference type="EMBL" id="RTG82885.1"/>
    </source>
</evidence>
<dbReference type="Gene3D" id="1.10.240.10">
    <property type="entry name" value="Tyrosyl-Transfer RNA Synthetase"/>
    <property type="match status" value="3"/>
</dbReference>
<evidence type="ECO:0000256" key="4">
    <source>
        <dbReference type="ARBA" id="ARBA00022490"/>
    </source>
</evidence>
<feature type="compositionally biased region" description="Basic and acidic residues" evidence="16">
    <location>
        <begin position="896"/>
        <end position="906"/>
    </location>
</feature>
<gene>
    <name evidence="18" type="ORF">DC041_0008036</name>
</gene>
<keyword evidence="11 15" id="KW-0030">Aminoacyl-tRNA synthetase</keyword>
<evidence type="ECO:0000313" key="19">
    <source>
        <dbReference type="Proteomes" id="UP000290809"/>
    </source>
</evidence>
<evidence type="ECO:0000259" key="17">
    <source>
        <dbReference type="PROSITE" id="PS50886"/>
    </source>
</evidence>
<dbReference type="PANTHER" id="PTHR46264">
    <property type="entry name" value="TYROSINE-TRNA LIGASE"/>
    <property type="match status" value="1"/>
</dbReference>
<keyword evidence="19" id="KW-1185">Reference proteome</keyword>
<dbReference type="SUPFAM" id="SSF52374">
    <property type="entry name" value="Nucleotidylyl transferase"/>
    <property type="match status" value="2"/>
</dbReference>
<evidence type="ECO:0000256" key="14">
    <source>
        <dbReference type="PROSITE-ProRule" id="PRU00209"/>
    </source>
</evidence>
<dbReference type="GO" id="GO:0004831">
    <property type="term" value="F:tyrosine-tRNA ligase activity"/>
    <property type="evidence" value="ECO:0007669"/>
    <property type="project" value="UniProtKB-EC"/>
</dbReference>
<feature type="compositionally biased region" description="Basic and acidic residues" evidence="16">
    <location>
        <begin position="926"/>
        <end position="940"/>
    </location>
</feature>
<evidence type="ECO:0000256" key="12">
    <source>
        <dbReference type="ARBA" id="ARBA00023242"/>
    </source>
</evidence>
<comment type="catalytic activity">
    <reaction evidence="13">
        <text>tRNA(Tyr) + L-tyrosine + ATP = L-tyrosyl-tRNA(Tyr) + AMP + diphosphate + H(+)</text>
        <dbReference type="Rhea" id="RHEA:10220"/>
        <dbReference type="Rhea" id="RHEA-COMP:9706"/>
        <dbReference type="Rhea" id="RHEA-COMP:9707"/>
        <dbReference type="ChEBI" id="CHEBI:15378"/>
        <dbReference type="ChEBI" id="CHEBI:30616"/>
        <dbReference type="ChEBI" id="CHEBI:33019"/>
        <dbReference type="ChEBI" id="CHEBI:58315"/>
        <dbReference type="ChEBI" id="CHEBI:78442"/>
        <dbReference type="ChEBI" id="CHEBI:78536"/>
        <dbReference type="ChEBI" id="CHEBI:456215"/>
        <dbReference type="EC" id="6.1.1.1"/>
    </reaction>
    <physiologicalReaction direction="left-to-right" evidence="13">
        <dbReference type="Rhea" id="RHEA:10221"/>
    </physiologicalReaction>
</comment>
<dbReference type="GO" id="GO:0005634">
    <property type="term" value="C:nucleus"/>
    <property type="evidence" value="ECO:0007669"/>
    <property type="project" value="UniProtKB-SubCell"/>
</dbReference>
<feature type="domain" description="TRNA-binding" evidence="17">
    <location>
        <begin position="1091"/>
        <end position="1177"/>
    </location>
</feature>
<dbReference type="PANTHER" id="PTHR46264:SF4">
    <property type="entry name" value="TYROSINE--TRNA LIGASE, CYTOPLASMIC"/>
    <property type="match status" value="1"/>
</dbReference>
<dbReference type="EMBL" id="QMKO01002660">
    <property type="protein sequence ID" value="RTG82885.1"/>
    <property type="molecule type" value="Genomic_DNA"/>
</dbReference>
<dbReference type="STRING" id="6184.A0A430Q5A7"/>
<feature type="region of interest" description="Disordered" evidence="16">
    <location>
        <begin position="1031"/>
        <end position="1058"/>
    </location>
</feature>
<organism evidence="18 19">
    <name type="scientific">Schistosoma bovis</name>
    <name type="common">Blood fluke</name>
    <dbReference type="NCBI Taxonomy" id="6184"/>
    <lineage>
        <taxon>Eukaryota</taxon>
        <taxon>Metazoa</taxon>
        <taxon>Spiralia</taxon>
        <taxon>Lophotrochozoa</taxon>
        <taxon>Platyhelminthes</taxon>
        <taxon>Trematoda</taxon>
        <taxon>Digenea</taxon>
        <taxon>Strigeidida</taxon>
        <taxon>Schistosomatoidea</taxon>
        <taxon>Schistosomatidae</taxon>
        <taxon>Schistosoma</taxon>
    </lineage>
</organism>
<comment type="caution">
    <text evidence="18">The sequence shown here is derived from an EMBL/GenBank/DDBJ whole genome shotgun (WGS) entry which is preliminary data.</text>
</comment>
<dbReference type="GO" id="GO:0006437">
    <property type="term" value="P:tyrosyl-tRNA aminoacylation"/>
    <property type="evidence" value="ECO:0007669"/>
    <property type="project" value="InterPro"/>
</dbReference>
<dbReference type="NCBIfam" id="NF006330">
    <property type="entry name" value="PRK08560.1"/>
    <property type="match status" value="1"/>
</dbReference>
<comment type="similarity">
    <text evidence="3 15">Belongs to the class-I aminoacyl-tRNA synthetase family.</text>
</comment>
<evidence type="ECO:0000256" key="13">
    <source>
        <dbReference type="ARBA" id="ARBA00048400"/>
    </source>
</evidence>
<dbReference type="InterPro" id="IPR014729">
    <property type="entry name" value="Rossmann-like_a/b/a_fold"/>
</dbReference>
<dbReference type="Pfam" id="PF00579">
    <property type="entry name" value="tRNA-synt_1b"/>
    <property type="match status" value="1"/>
</dbReference>
<keyword evidence="7 15" id="KW-0547">Nucleotide-binding</keyword>
<dbReference type="SUPFAM" id="SSF50249">
    <property type="entry name" value="Nucleic acid-binding proteins"/>
    <property type="match status" value="1"/>
</dbReference>
<evidence type="ECO:0000256" key="7">
    <source>
        <dbReference type="ARBA" id="ARBA00022741"/>
    </source>
</evidence>
<evidence type="ECO:0000256" key="6">
    <source>
        <dbReference type="ARBA" id="ARBA00022598"/>
    </source>
</evidence>
<evidence type="ECO:0000256" key="15">
    <source>
        <dbReference type="RuleBase" id="RU361234"/>
    </source>
</evidence>
<name>A0A430Q5A7_SCHBO</name>
<evidence type="ECO:0000256" key="2">
    <source>
        <dbReference type="ARBA" id="ARBA00004496"/>
    </source>
</evidence>
<comment type="subcellular location">
    <subcellularLocation>
        <location evidence="2">Cytoplasm</location>
    </subcellularLocation>
    <subcellularLocation>
        <location evidence="1">Nucleus</location>
    </subcellularLocation>
</comment>
<dbReference type="GO" id="GO:0005524">
    <property type="term" value="F:ATP binding"/>
    <property type="evidence" value="ECO:0007669"/>
    <property type="project" value="UniProtKB-KW"/>
</dbReference>
<dbReference type="FunFam" id="3.40.50.620:FF:000040">
    <property type="entry name" value="Tyrosine--tRNA ligase"/>
    <property type="match status" value="1"/>
</dbReference>
<dbReference type="InterPro" id="IPR002307">
    <property type="entry name" value="Tyr-tRNA-ligase"/>
</dbReference>
<evidence type="ECO:0000256" key="8">
    <source>
        <dbReference type="ARBA" id="ARBA00022840"/>
    </source>
</evidence>
<dbReference type="InterPro" id="IPR012340">
    <property type="entry name" value="NA-bd_OB-fold"/>
</dbReference>
<proteinExistence type="inferred from homology"/>
<dbReference type="Proteomes" id="UP000290809">
    <property type="component" value="Unassembled WGS sequence"/>
</dbReference>
<sequence>MEVDKYTLFVQNLQEVVGDDELRNLLKKPNSSVSVYWGTATTGRPHIAYFVPIIKLADMLKTGAKVTVLFADLHAYLDNMKAPWYLLCLRTKYYEAVIKGMFRSICVPLDRLHFIRGADYQLTEEYSMDVYRLMALTSVHDARKAGAEVVKQVNNPLVSGLLYPLLQALDEVHLNVDIQFGGVDQRKIFMLAEKYLPHLGHKKRIHLMNPMVPGLTGGKMSSSEIDSKIDLLDPPEFVASKLASSVCPPNMTAEQGNGVLAFLKYVIFPLVPMRTGLSIPRTPKPYFNYTDVEKDYLMSKIPSDSLRNVVTECLNGLLVTIQNDFKDPKLQELVRNAYPTVDGISSANANLEEVPTMFTNEKSTILHEIDNRGCTSLLEKRLNQTNRLRCLWSVTPIGLPHLGHSIPMRSLARLSRLDGVYGCTSLLEKRLNQTNRLRCLWSVTPIGLPHLGHSIPMRSLARLSRLDGVYGCTSLLEKRLNQTNRLRCLWSVTPIGLPHLGHSIPMRSLARLSRLDGVYVIVLINNISAHLRGSIPWDVIKQRGEFCRVILTGLFTALGGNLNQFSCILGSDFQLHSEYMLNFYRLVSLVPETDCLISSKLSEFDNTNQSTINHNLDANNNNELINDSSIRPSTLGELLIPCLDLIDTIQLSADIRLASIQQIQKRQIFQSKFLRHFPNSFETIHLTHPILISLQAPTNQIGELSSFPPMKSCPLSSRCTGPASAKTLAALLEDNYLPLIEPPLPGSLEKSPLSGLKRRIKRAFCQPNNVDINPILDICRWVLIPDLSPGEPFIIPRSEKNGGPLHIKSQSSTLNEWDLLKQYFSNGTLHPADLKPTVEYLLSIQNTDSLANRLKQSLPDWNELMVLLNEAFPLSKSQKNKINNKLSKNHSMLNNTEHKPNLDNHHHQQQQQQQHQQQIVSPEGSCKPEEKPFIIPRSEKNGGPLHIKSQSSTLNEWDLLKQYFSNGTLHPADLKPTVEYLLSIQNTDSLANRLKQSLPDWNELMVLLNEAFPLSKSQKNKINNKLSKNHSMLNNTEHKPYLDNHHHQQQQQQQQIISPVGSCKPEEIAPKLSGSKLSSPSLPVNSTDELNPNRLDIRVGLILSVKIHPNADSLFIEEVDFGSSIGKRTVISGLVGLYPMEKLLNCYGIFVINLKPVKIRGIESQGKHNLTSFELIV</sequence>
<dbReference type="AlphaFoldDB" id="A0A430Q5A7"/>
<keyword evidence="4" id="KW-0963">Cytoplasm</keyword>
<evidence type="ECO:0000256" key="5">
    <source>
        <dbReference type="ARBA" id="ARBA00022555"/>
    </source>
</evidence>
<evidence type="ECO:0000256" key="1">
    <source>
        <dbReference type="ARBA" id="ARBA00004123"/>
    </source>
</evidence>
<dbReference type="GO" id="GO:0005737">
    <property type="term" value="C:cytoplasm"/>
    <property type="evidence" value="ECO:0007669"/>
    <property type="project" value="UniProtKB-SubCell"/>
</dbReference>
<dbReference type="GO" id="GO:0000049">
    <property type="term" value="F:tRNA binding"/>
    <property type="evidence" value="ECO:0007669"/>
    <property type="project" value="UniProtKB-UniRule"/>
</dbReference>
<dbReference type="PROSITE" id="PS50886">
    <property type="entry name" value="TRBD"/>
    <property type="match status" value="1"/>
</dbReference>
<dbReference type="Gene3D" id="3.40.50.620">
    <property type="entry name" value="HUPs"/>
    <property type="match status" value="2"/>
</dbReference>
<dbReference type="InterPro" id="IPR002305">
    <property type="entry name" value="aa-tRNA-synth_Ic"/>
</dbReference>
<dbReference type="PRINTS" id="PR01040">
    <property type="entry name" value="TRNASYNTHTYR"/>
</dbReference>
<dbReference type="InterPro" id="IPR002547">
    <property type="entry name" value="tRNA-bd_dom"/>
</dbReference>
<keyword evidence="9 14" id="KW-0694">RNA-binding</keyword>
<keyword evidence="10 15" id="KW-0648">Protein biosynthesis</keyword>
<reference evidence="18 19" key="1">
    <citation type="journal article" date="2019" name="PLoS Pathog.">
        <title>Genome sequence of the bovine parasite Schistosoma bovis Tanzania.</title>
        <authorList>
            <person name="Oey H."/>
            <person name="Zakrzewski M."/>
            <person name="Gobert G."/>
            <person name="Gravermann K."/>
            <person name="Stoye J."/>
            <person name="Jones M."/>
            <person name="Mcmanus D."/>
            <person name="Krause L."/>
        </authorList>
    </citation>
    <scope>NUCLEOTIDE SEQUENCE [LARGE SCALE GENOMIC DNA]</scope>
    <source>
        <strain evidence="18 19">TAN1997</strain>
    </source>
</reference>
<dbReference type="EC" id="6.1.1.1" evidence="15"/>
<evidence type="ECO:0000256" key="10">
    <source>
        <dbReference type="ARBA" id="ARBA00022917"/>
    </source>
</evidence>
<protein>
    <recommendedName>
        <fullName evidence="15">Tyrosine--tRNA ligase</fullName>
        <ecNumber evidence="15">6.1.1.1</ecNumber>
    </recommendedName>
    <alternativeName>
        <fullName evidence="15">Tyrosyl-tRNA synthetase</fullName>
    </alternativeName>
</protein>
<evidence type="ECO:0000256" key="16">
    <source>
        <dbReference type="SAM" id="MobiDB-lite"/>
    </source>
</evidence>
<feature type="compositionally biased region" description="Low complexity" evidence="16">
    <location>
        <begin position="909"/>
        <end position="918"/>
    </location>
</feature>
<evidence type="ECO:0000256" key="3">
    <source>
        <dbReference type="ARBA" id="ARBA00005594"/>
    </source>
</evidence>
<dbReference type="CDD" id="cd00805">
    <property type="entry name" value="TyrRS_core"/>
    <property type="match status" value="1"/>
</dbReference>
<feature type="region of interest" description="Disordered" evidence="16">
    <location>
        <begin position="891"/>
        <end position="949"/>
    </location>
</feature>